<organism evidence="2 3">
    <name type="scientific">Nannocystis exedens</name>
    <dbReference type="NCBI Taxonomy" id="54"/>
    <lineage>
        <taxon>Bacteria</taxon>
        <taxon>Pseudomonadati</taxon>
        <taxon>Myxococcota</taxon>
        <taxon>Polyangia</taxon>
        <taxon>Nannocystales</taxon>
        <taxon>Nannocystaceae</taxon>
        <taxon>Nannocystis</taxon>
    </lineage>
</organism>
<feature type="transmembrane region" description="Helical" evidence="1">
    <location>
        <begin position="315"/>
        <end position="343"/>
    </location>
</feature>
<dbReference type="STRING" id="54.SAMN02745121_04805"/>
<dbReference type="Proteomes" id="UP000199400">
    <property type="component" value="Unassembled WGS sequence"/>
</dbReference>
<keyword evidence="1" id="KW-0812">Transmembrane</keyword>
<keyword evidence="3" id="KW-1185">Reference proteome</keyword>
<dbReference type="RefSeq" id="WP_100793151.1">
    <property type="nucleotide sequence ID" value="NZ_FOMX01000016.1"/>
</dbReference>
<feature type="transmembrane region" description="Helical" evidence="1">
    <location>
        <begin position="254"/>
        <end position="274"/>
    </location>
</feature>
<gene>
    <name evidence="2" type="ORF">SAMN02745121_04805</name>
</gene>
<feature type="transmembrane region" description="Helical" evidence="1">
    <location>
        <begin position="395"/>
        <end position="412"/>
    </location>
</feature>
<evidence type="ECO:0000313" key="2">
    <source>
        <dbReference type="EMBL" id="SFE60073.1"/>
    </source>
</evidence>
<feature type="transmembrane region" description="Helical" evidence="1">
    <location>
        <begin position="433"/>
        <end position="451"/>
    </location>
</feature>
<feature type="transmembrane region" description="Helical" evidence="1">
    <location>
        <begin position="547"/>
        <end position="565"/>
    </location>
</feature>
<feature type="transmembrane region" description="Helical" evidence="1">
    <location>
        <begin position="90"/>
        <end position="112"/>
    </location>
</feature>
<protein>
    <submittedName>
        <fullName evidence="2">Uncharacterized protein</fullName>
    </submittedName>
</protein>
<keyword evidence="1" id="KW-1133">Transmembrane helix</keyword>
<dbReference type="EMBL" id="FOMX01000016">
    <property type="protein sequence ID" value="SFE60073.1"/>
    <property type="molecule type" value="Genomic_DNA"/>
</dbReference>
<evidence type="ECO:0000256" key="1">
    <source>
        <dbReference type="SAM" id="Phobius"/>
    </source>
</evidence>
<feature type="transmembrane region" description="Helical" evidence="1">
    <location>
        <begin position="463"/>
        <end position="484"/>
    </location>
</feature>
<feature type="transmembrane region" description="Helical" evidence="1">
    <location>
        <begin position="61"/>
        <end position="78"/>
    </location>
</feature>
<accession>A0A1I2BXB4</accession>
<feature type="transmembrane region" description="Helical" evidence="1">
    <location>
        <begin position="28"/>
        <end position="49"/>
    </location>
</feature>
<name>A0A1I2BXB4_9BACT</name>
<keyword evidence="1" id="KW-0472">Membrane</keyword>
<feature type="transmembrane region" description="Helical" evidence="1">
    <location>
        <begin position="221"/>
        <end position="242"/>
    </location>
</feature>
<dbReference type="AlphaFoldDB" id="A0A1I2BXB4"/>
<feature type="transmembrane region" description="Helical" evidence="1">
    <location>
        <begin position="355"/>
        <end position="375"/>
    </location>
</feature>
<proteinExistence type="predicted"/>
<sequence>MPGVLTALALLTVLAVAALLRDRLGLSAALGVALAGVFLAVSATGLILLDLGRLQPWPLRLGLLAVFAALVLLAFVARRRLPSIPPGIPLHPRAVAIGLGLLLFAGVGLRLAPSPYLQGGQDQGIYVNVGHHIARTGRLRPVDRLLRGAVRGVPQADVLAAYRVKPQAADSPLVGVREGRWTAGIHIEDARAGRLVPAFFHLMPVWFAISELDWGFARSTWPLVPFWALSALALFGLARRLALETADPGVRRRAGTIGLVALAGLALHPLDLWISTFTVTENLARACLLAAAWLALEAGAAEREERPGARLLATLGGLCFAAGAFTRGSFVAHAIVLALALLLARDEASRSRRALFTALVVGTALAVVQAVVHSWPYFFSAAANHFHVPRLTPRPGVAVACTLAAGAALLLLDLGLRRLPAPLRALAPRALRLAGGLALVVAAAALVLGGGESSPDQQVLAVLLRHGGPLPLLFGLVGLGLALRRADARRLPWLVLAAAIVLTAALKSGVRYEFYYARYFVADVVPVLTVAASCLLGHILARVERRLNARAAALAGGALLQAWLLPPLRLLPREVYWTRDLADDPAELTSVFEHVPEDSLLLFDDRAPGRWRGLLAAPALLSFGRDALAVPPGGHIVEGALKAGTPVFLLSGGWEPDDRQRWPSAAHGPWRTRVVARGTYHALRAETVEGGAPARLVDGGGPWELQQLDRSIWRSSGAFSLYPDSMFVTATAAGFVTEPLPLPEGARVELWLPAGAPACDVSAAVQTDAGRFELASLPRAPDGPLLWSLPSPAPAAAALTIAAACDGPFAWRWLSVRAAP</sequence>
<feature type="transmembrane region" description="Helical" evidence="1">
    <location>
        <begin position="516"/>
        <end position="540"/>
    </location>
</feature>
<evidence type="ECO:0000313" key="3">
    <source>
        <dbReference type="Proteomes" id="UP000199400"/>
    </source>
</evidence>
<reference evidence="3" key="1">
    <citation type="submission" date="2016-10" db="EMBL/GenBank/DDBJ databases">
        <authorList>
            <person name="Varghese N."/>
            <person name="Submissions S."/>
        </authorList>
    </citation>
    <scope>NUCLEOTIDE SEQUENCE [LARGE SCALE GENOMIC DNA]</scope>
    <source>
        <strain evidence="3">ATCC 25963</strain>
    </source>
</reference>
<feature type="transmembrane region" description="Helical" evidence="1">
    <location>
        <begin position="491"/>
        <end position="510"/>
    </location>
</feature>